<protein>
    <submittedName>
        <fullName evidence="1">Na+/solute symporter</fullName>
    </submittedName>
</protein>
<proteinExistence type="predicted"/>
<keyword evidence="2" id="KW-1185">Reference proteome</keyword>
<organism evidence="1 2">
    <name type="scientific">Hygrophoropsis aurantiaca</name>
    <dbReference type="NCBI Taxonomy" id="72124"/>
    <lineage>
        <taxon>Eukaryota</taxon>
        <taxon>Fungi</taxon>
        <taxon>Dikarya</taxon>
        <taxon>Basidiomycota</taxon>
        <taxon>Agaricomycotina</taxon>
        <taxon>Agaricomycetes</taxon>
        <taxon>Agaricomycetidae</taxon>
        <taxon>Boletales</taxon>
        <taxon>Coniophorineae</taxon>
        <taxon>Hygrophoropsidaceae</taxon>
        <taxon>Hygrophoropsis</taxon>
    </lineage>
</organism>
<evidence type="ECO:0000313" key="2">
    <source>
        <dbReference type="Proteomes" id="UP000790377"/>
    </source>
</evidence>
<accession>A0ACB8A9M2</accession>
<reference evidence="1" key="1">
    <citation type="journal article" date="2021" name="New Phytol.">
        <title>Evolutionary innovations through gain and loss of genes in the ectomycorrhizal Boletales.</title>
        <authorList>
            <person name="Wu G."/>
            <person name="Miyauchi S."/>
            <person name="Morin E."/>
            <person name="Kuo A."/>
            <person name="Drula E."/>
            <person name="Varga T."/>
            <person name="Kohler A."/>
            <person name="Feng B."/>
            <person name="Cao Y."/>
            <person name="Lipzen A."/>
            <person name="Daum C."/>
            <person name="Hundley H."/>
            <person name="Pangilinan J."/>
            <person name="Johnson J."/>
            <person name="Barry K."/>
            <person name="LaButti K."/>
            <person name="Ng V."/>
            <person name="Ahrendt S."/>
            <person name="Min B."/>
            <person name="Choi I.G."/>
            <person name="Park H."/>
            <person name="Plett J.M."/>
            <person name="Magnuson J."/>
            <person name="Spatafora J.W."/>
            <person name="Nagy L.G."/>
            <person name="Henrissat B."/>
            <person name="Grigoriev I.V."/>
            <person name="Yang Z.L."/>
            <person name="Xu J."/>
            <person name="Martin F.M."/>
        </authorList>
    </citation>
    <scope>NUCLEOTIDE SEQUENCE</scope>
    <source>
        <strain evidence="1">ATCC 28755</strain>
    </source>
</reference>
<sequence length="651" mass="70817">MFAERRTKRYEPFLDESVGYGVVVGVGFFFAFIMLILTTLQRQFFQFSPSSSEEFTPGLVCCGIVSAWTWSATLLQSSTAAYTFGMWYGVGGTIQVAMFGMVASKVKMNANGAHTFPEIVRARFGNAGAILFLFYAFLCILIVCGSLLLGGAATVNALTGMNINAACFLLPIGIAIYVIFGGLRATFICDWSHTIILFIIIYIFIFRAYGTSPDIGSVTRLYDLLVQAGIETPVIGNQDGSYLTMKSNQGLVFGAATILSGFSGVFCDQASHPQSTTKAYMLGGLSWFAVPWAFASCLGLSARALVNNPNFPTYPSPLSPSQSSAGLAAPAAAAVLMGKGGAIAVLLVVFMAVTSAASAELIGVSSLFIYRVYFRPQATGEEIVKVSHYFICFWAVWMGCWASILNAGNIDLGWVKGVILSPAVIPIALTVCWSKLTRAGVISGAIGGAIMGMLAWMIGCWKIYGQINVANLAEPYSAVCSGLTGLLISGLLTVIISLIKPADYDFGATRSIALLDSDDAARPDATSDLAQRKSDSERDMEKDIKLEPSEENVSITEIQRQQIDSLQRVYKKALVYSTILTLIVVILVPLPMFFSHYIYSREFFTFWIACSIIWVFLSGTFCIILPLWESRKEMGMILKATYHYLRKRSIR</sequence>
<evidence type="ECO:0000313" key="1">
    <source>
        <dbReference type="EMBL" id="KAH7909995.1"/>
    </source>
</evidence>
<dbReference type="EMBL" id="MU267732">
    <property type="protein sequence ID" value="KAH7909995.1"/>
    <property type="molecule type" value="Genomic_DNA"/>
</dbReference>
<comment type="caution">
    <text evidence="1">The sequence shown here is derived from an EMBL/GenBank/DDBJ whole genome shotgun (WGS) entry which is preliminary data.</text>
</comment>
<gene>
    <name evidence="1" type="ORF">BJ138DRAFT_1136306</name>
</gene>
<name>A0ACB8A9M2_9AGAM</name>
<dbReference type="Proteomes" id="UP000790377">
    <property type="component" value="Unassembled WGS sequence"/>
</dbReference>